<evidence type="ECO:0000256" key="8">
    <source>
        <dbReference type="ARBA" id="ARBA00022989"/>
    </source>
</evidence>
<proteinExistence type="predicted"/>
<name>A0A839SYF4_AZOMA</name>
<evidence type="ECO:0000259" key="13">
    <source>
        <dbReference type="PROSITE" id="PS50885"/>
    </source>
</evidence>
<comment type="catalytic activity">
    <reaction evidence="1">
        <text>ATP + protein L-histidine = ADP + protein N-phospho-L-histidine.</text>
        <dbReference type="EC" id="2.7.13.3"/>
    </reaction>
</comment>
<dbReference type="PANTHER" id="PTHR45436">
    <property type="entry name" value="SENSOR HISTIDINE KINASE YKOH"/>
    <property type="match status" value="1"/>
</dbReference>
<dbReference type="PANTHER" id="PTHR45436:SF5">
    <property type="entry name" value="SENSOR HISTIDINE KINASE TRCS"/>
    <property type="match status" value="1"/>
</dbReference>
<dbReference type="SMART" id="SM00387">
    <property type="entry name" value="HATPase_c"/>
    <property type="match status" value="1"/>
</dbReference>
<evidence type="ECO:0000313" key="14">
    <source>
        <dbReference type="EMBL" id="MBB3102381.1"/>
    </source>
</evidence>
<dbReference type="EC" id="2.7.13.3" evidence="3"/>
<keyword evidence="5" id="KW-0808">Transferase</keyword>
<sequence length="441" mass="49700">MKSIRRRVTLSLVGSLLIVGFGLLQTSLWLFEAGLKDTLRGYLQAEAEGLLIAMVRGPNGVQLDASRINPRYQHAFSGSYFRISLPDRTWRSRSLWDSLPDWPEKPGLGSDLLDGPQHQRLITYRGEYRRGNLLVNIDVAQNYTPILDSFNQVRLGSLGLVAAALLILLFLQGYAMKSALRPLEQARRQIAQLQHGKRRLLDDETPEELQPLVKQINHLLTHTEATLKRSRHALGNLGHALKTPLAVLNNLILHDEIARHPDLQANLREQLTHIEKRVSLELGRARLAAEVLPGTYFECDEELPALFKTLSMIHGQALDLSWQAHTGCHLPRDREDMLELLGNLLDNACKWAKSKVMLEISQTSDNCRILIDDDGPGIAPELREQAMNRGTRLDERPAGHGLGMDIVNDIVNAWHGTWILEKSPLGGLRVRLELPFRQLEN</sequence>
<dbReference type="PRINTS" id="PR00344">
    <property type="entry name" value="BCTRLSENSOR"/>
</dbReference>
<evidence type="ECO:0000256" key="4">
    <source>
        <dbReference type="ARBA" id="ARBA00022553"/>
    </source>
</evidence>
<comment type="caution">
    <text evidence="14">The sequence shown here is derived from an EMBL/GenBank/DDBJ whole genome shotgun (WGS) entry which is preliminary data.</text>
</comment>
<keyword evidence="7 14" id="KW-0418">Kinase</keyword>
<evidence type="ECO:0000256" key="10">
    <source>
        <dbReference type="ARBA" id="ARBA00023136"/>
    </source>
</evidence>
<feature type="domain" description="HAMP" evidence="13">
    <location>
        <begin position="177"/>
        <end position="228"/>
    </location>
</feature>
<dbReference type="Gene3D" id="1.10.287.130">
    <property type="match status" value="1"/>
</dbReference>
<evidence type="ECO:0000256" key="2">
    <source>
        <dbReference type="ARBA" id="ARBA00004370"/>
    </source>
</evidence>
<evidence type="ECO:0000256" key="7">
    <source>
        <dbReference type="ARBA" id="ARBA00022777"/>
    </source>
</evidence>
<keyword evidence="6 11" id="KW-0812">Transmembrane</keyword>
<dbReference type="InterPro" id="IPR003660">
    <property type="entry name" value="HAMP_dom"/>
</dbReference>
<keyword evidence="9" id="KW-0902">Two-component regulatory system</keyword>
<evidence type="ECO:0000256" key="3">
    <source>
        <dbReference type="ARBA" id="ARBA00012438"/>
    </source>
</evidence>
<feature type="transmembrane region" description="Helical" evidence="11">
    <location>
        <begin position="12"/>
        <end position="31"/>
    </location>
</feature>
<dbReference type="RefSeq" id="WP_183165371.1">
    <property type="nucleotide sequence ID" value="NZ_JACHXI010000002.1"/>
</dbReference>
<dbReference type="InterPro" id="IPR003594">
    <property type="entry name" value="HATPase_dom"/>
</dbReference>
<dbReference type="GO" id="GO:0000160">
    <property type="term" value="P:phosphorelay signal transduction system"/>
    <property type="evidence" value="ECO:0007669"/>
    <property type="project" value="UniProtKB-KW"/>
</dbReference>
<keyword evidence="15" id="KW-1185">Reference proteome</keyword>
<keyword evidence="4" id="KW-0597">Phosphoprotein</keyword>
<feature type="domain" description="Histidine kinase" evidence="12">
    <location>
        <begin position="236"/>
        <end position="438"/>
    </location>
</feature>
<evidence type="ECO:0000256" key="6">
    <source>
        <dbReference type="ARBA" id="ARBA00022692"/>
    </source>
</evidence>
<protein>
    <recommendedName>
        <fullName evidence="3">histidine kinase</fullName>
        <ecNumber evidence="3">2.7.13.3</ecNumber>
    </recommendedName>
</protein>
<evidence type="ECO:0000313" key="15">
    <source>
        <dbReference type="Proteomes" id="UP000549250"/>
    </source>
</evidence>
<dbReference type="GO" id="GO:0004673">
    <property type="term" value="F:protein histidine kinase activity"/>
    <property type="evidence" value="ECO:0007669"/>
    <property type="project" value="UniProtKB-EC"/>
</dbReference>
<evidence type="ECO:0000256" key="9">
    <source>
        <dbReference type="ARBA" id="ARBA00023012"/>
    </source>
</evidence>
<organism evidence="14 15">
    <name type="scientific">Azomonas macrocytogenes</name>
    <name type="common">Azotobacter macrocytogenes</name>
    <dbReference type="NCBI Taxonomy" id="69962"/>
    <lineage>
        <taxon>Bacteria</taxon>
        <taxon>Pseudomonadati</taxon>
        <taxon>Pseudomonadota</taxon>
        <taxon>Gammaproteobacteria</taxon>
        <taxon>Pseudomonadales</taxon>
        <taxon>Pseudomonadaceae</taxon>
        <taxon>Azomonas</taxon>
    </lineage>
</organism>
<evidence type="ECO:0000256" key="1">
    <source>
        <dbReference type="ARBA" id="ARBA00000085"/>
    </source>
</evidence>
<reference evidence="14 15" key="1">
    <citation type="submission" date="2020-08" db="EMBL/GenBank/DDBJ databases">
        <title>Genomic Encyclopedia of Type Strains, Phase III (KMG-III): the genomes of soil and plant-associated and newly described type strains.</title>
        <authorList>
            <person name="Whitman W."/>
        </authorList>
    </citation>
    <scope>NUCLEOTIDE SEQUENCE [LARGE SCALE GENOMIC DNA]</scope>
    <source>
        <strain evidence="14 15">CECT 4462</strain>
    </source>
</reference>
<dbReference type="AlphaFoldDB" id="A0A839SYF4"/>
<gene>
    <name evidence="14" type="ORF">FHR87_000754</name>
</gene>
<dbReference type="EMBL" id="JACHXI010000002">
    <property type="protein sequence ID" value="MBB3102381.1"/>
    <property type="molecule type" value="Genomic_DNA"/>
</dbReference>
<dbReference type="InterPro" id="IPR005467">
    <property type="entry name" value="His_kinase_dom"/>
</dbReference>
<dbReference type="InterPro" id="IPR004358">
    <property type="entry name" value="Sig_transdc_His_kin-like_C"/>
</dbReference>
<comment type="subcellular location">
    <subcellularLocation>
        <location evidence="2">Membrane</location>
    </subcellularLocation>
</comment>
<dbReference type="PROSITE" id="PS50885">
    <property type="entry name" value="HAMP"/>
    <property type="match status" value="1"/>
</dbReference>
<dbReference type="Proteomes" id="UP000549250">
    <property type="component" value="Unassembled WGS sequence"/>
</dbReference>
<keyword evidence="10 11" id="KW-0472">Membrane</keyword>
<dbReference type="Gene3D" id="3.30.565.10">
    <property type="entry name" value="Histidine kinase-like ATPase, C-terminal domain"/>
    <property type="match status" value="1"/>
</dbReference>
<dbReference type="GO" id="GO:0005886">
    <property type="term" value="C:plasma membrane"/>
    <property type="evidence" value="ECO:0007669"/>
    <property type="project" value="TreeGrafter"/>
</dbReference>
<dbReference type="PROSITE" id="PS50109">
    <property type="entry name" value="HIS_KIN"/>
    <property type="match status" value="1"/>
</dbReference>
<dbReference type="InterPro" id="IPR050428">
    <property type="entry name" value="TCS_sensor_his_kinase"/>
</dbReference>
<dbReference type="Pfam" id="PF02518">
    <property type="entry name" value="HATPase_c"/>
    <property type="match status" value="1"/>
</dbReference>
<evidence type="ECO:0000259" key="12">
    <source>
        <dbReference type="PROSITE" id="PS50109"/>
    </source>
</evidence>
<accession>A0A839SYF4</accession>
<keyword evidence="8 11" id="KW-1133">Transmembrane helix</keyword>
<dbReference type="InterPro" id="IPR036890">
    <property type="entry name" value="HATPase_C_sf"/>
</dbReference>
<evidence type="ECO:0000256" key="5">
    <source>
        <dbReference type="ARBA" id="ARBA00022679"/>
    </source>
</evidence>
<evidence type="ECO:0000256" key="11">
    <source>
        <dbReference type="SAM" id="Phobius"/>
    </source>
</evidence>
<dbReference type="SUPFAM" id="SSF55874">
    <property type="entry name" value="ATPase domain of HSP90 chaperone/DNA topoisomerase II/histidine kinase"/>
    <property type="match status" value="1"/>
</dbReference>